<name>A0ABD0V7B6_DENTH</name>
<dbReference type="EMBL" id="JANQDX010000009">
    <property type="protein sequence ID" value="KAL0918358.1"/>
    <property type="molecule type" value="Genomic_DNA"/>
</dbReference>
<feature type="region of interest" description="Disordered" evidence="1">
    <location>
        <begin position="353"/>
        <end position="374"/>
    </location>
</feature>
<gene>
    <name evidence="2" type="ORF">M5K25_010364</name>
</gene>
<evidence type="ECO:0000313" key="3">
    <source>
        <dbReference type="Proteomes" id="UP001552299"/>
    </source>
</evidence>
<feature type="region of interest" description="Disordered" evidence="1">
    <location>
        <begin position="309"/>
        <end position="330"/>
    </location>
</feature>
<evidence type="ECO:0000313" key="2">
    <source>
        <dbReference type="EMBL" id="KAL0918358.1"/>
    </source>
</evidence>
<organism evidence="2 3">
    <name type="scientific">Dendrobium thyrsiflorum</name>
    <name type="common">Pinecone-like raceme dendrobium</name>
    <name type="synonym">Orchid</name>
    <dbReference type="NCBI Taxonomy" id="117978"/>
    <lineage>
        <taxon>Eukaryota</taxon>
        <taxon>Viridiplantae</taxon>
        <taxon>Streptophyta</taxon>
        <taxon>Embryophyta</taxon>
        <taxon>Tracheophyta</taxon>
        <taxon>Spermatophyta</taxon>
        <taxon>Magnoliopsida</taxon>
        <taxon>Liliopsida</taxon>
        <taxon>Asparagales</taxon>
        <taxon>Orchidaceae</taxon>
        <taxon>Epidendroideae</taxon>
        <taxon>Malaxideae</taxon>
        <taxon>Dendrobiinae</taxon>
        <taxon>Dendrobium</taxon>
    </lineage>
</organism>
<feature type="region of interest" description="Disordered" evidence="1">
    <location>
        <begin position="1"/>
        <end position="56"/>
    </location>
</feature>
<feature type="compositionally biased region" description="Basic residues" evidence="1">
    <location>
        <begin position="45"/>
        <end position="56"/>
    </location>
</feature>
<proteinExistence type="predicted"/>
<accession>A0ABD0V7B6</accession>
<keyword evidence="3" id="KW-1185">Reference proteome</keyword>
<dbReference type="AlphaFoldDB" id="A0ABD0V7B6"/>
<reference evidence="2 3" key="1">
    <citation type="journal article" date="2024" name="Plant Biotechnol. J.">
        <title>Dendrobium thyrsiflorum genome and its molecular insights into genes involved in important horticultural traits.</title>
        <authorList>
            <person name="Chen B."/>
            <person name="Wang J.Y."/>
            <person name="Zheng P.J."/>
            <person name="Li K.L."/>
            <person name="Liang Y.M."/>
            <person name="Chen X.F."/>
            <person name="Zhang C."/>
            <person name="Zhao X."/>
            <person name="He X."/>
            <person name="Zhang G.Q."/>
            <person name="Liu Z.J."/>
            <person name="Xu Q."/>
        </authorList>
    </citation>
    <scope>NUCLEOTIDE SEQUENCE [LARGE SCALE GENOMIC DNA]</scope>
    <source>
        <strain evidence="2">GZMU011</strain>
    </source>
</reference>
<comment type="caution">
    <text evidence="2">The sequence shown here is derived from an EMBL/GenBank/DDBJ whole genome shotgun (WGS) entry which is preliminary data.</text>
</comment>
<evidence type="ECO:0000256" key="1">
    <source>
        <dbReference type="SAM" id="MobiDB-lite"/>
    </source>
</evidence>
<feature type="compositionally biased region" description="Basic and acidic residues" evidence="1">
    <location>
        <begin position="362"/>
        <end position="372"/>
    </location>
</feature>
<dbReference type="Proteomes" id="UP001552299">
    <property type="component" value="Unassembled WGS sequence"/>
</dbReference>
<protein>
    <submittedName>
        <fullName evidence="2">Uncharacterized protein</fullName>
    </submittedName>
</protein>
<sequence length="433" mass="48313">MAPKVPKLSPERRKTVPGIPKTSDLTLAGPKSGPEVDRGGLAAAGHRRPPQHRRRAARARGRALAARLGRAWARRTWGSGGQLPPVDRLPLVWYKWSPRSRVGPLTEREPLTQSLDLLPPRSNVREHRNRMKEVVRTVVGGGSHKFWRRANVQCWMKISLRAEVWRRVEVRRELDDGQKSGDRRKFSVSFPMDLNLFLNQQGVASQKLIRCMRMGSRRRSSGVISEARNSPRDSVLLFFQEFGTPQTVKTRFLPFSKAPSVPALAISWPHSFSNSLKIPSHPLSLEDRQAPPSLLGQHSRDPPFFARRAEATQGSSRPSAKPSPLRQPPARAQPSLGLPVVFVSHPADQSPVSGLASFASHPSDKARVEPEQPRSPCACPSLTAAFSFLQQNRRQIQCSSLLYEISFCSAPCESRYPPWLIVYMIASALPLDC</sequence>